<dbReference type="EMBL" id="GL377311">
    <property type="protein sequence ID" value="EFI93244.1"/>
    <property type="molecule type" value="Genomic_DNA"/>
</dbReference>
<dbReference type="eggNOG" id="ENOG502SI5U">
    <property type="taxonomic scope" value="Eukaryota"/>
</dbReference>
<feature type="transmembrane region" description="Helical" evidence="1">
    <location>
        <begin position="135"/>
        <end position="158"/>
    </location>
</feature>
<evidence type="ECO:0008006" key="4">
    <source>
        <dbReference type="Google" id="ProtNLM"/>
    </source>
</evidence>
<evidence type="ECO:0000313" key="3">
    <source>
        <dbReference type="Proteomes" id="UP000007431"/>
    </source>
</evidence>
<dbReference type="PANTHER" id="PTHR28013:SF4">
    <property type="entry name" value="MARVEL DOMAIN-CONTAINING PROTEIN"/>
    <property type="match status" value="1"/>
</dbReference>
<dbReference type="OrthoDB" id="2354757at2759"/>
<dbReference type="InParanoid" id="D8QG78"/>
<dbReference type="HOGENOM" id="CLU_088627_0_0_1"/>
<sequence length="227" mass="24670">MSRAFCIPGIFFIFAALVLNFLVSISLPYLTALDVARATVNTGISAGNVDSGVREVRFGVWSSCAYTDDGTKTCRDAKPAYSVGFSDPKEQDVSVTVGPSWTRGLVLHPIATGVTFIALLFSFSTHIAVSLIASLLSFLSAVLTLIAFAIDIALFVYVKHQIKKLPNVEGTGKPGPGFWMTLVAFVILLLAGCTVCFGRRRQRMSSATAYPMTEARAPFWKRAFRRN</sequence>
<keyword evidence="3" id="KW-1185">Reference proteome</keyword>
<organism evidence="3">
    <name type="scientific">Schizophyllum commune (strain H4-8 / FGSC 9210)</name>
    <name type="common">Split gill fungus</name>
    <dbReference type="NCBI Taxonomy" id="578458"/>
    <lineage>
        <taxon>Eukaryota</taxon>
        <taxon>Fungi</taxon>
        <taxon>Dikarya</taxon>
        <taxon>Basidiomycota</taxon>
        <taxon>Agaricomycotina</taxon>
        <taxon>Agaricomycetes</taxon>
        <taxon>Agaricomycetidae</taxon>
        <taxon>Agaricales</taxon>
        <taxon>Schizophyllaceae</taxon>
        <taxon>Schizophyllum</taxon>
    </lineage>
</organism>
<evidence type="ECO:0000256" key="1">
    <source>
        <dbReference type="SAM" id="Phobius"/>
    </source>
</evidence>
<dbReference type="InterPro" id="IPR051380">
    <property type="entry name" value="pH-response_reg_palI/RIM9"/>
</dbReference>
<dbReference type="GO" id="GO:0005886">
    <property type="term" value="C:plasma membrane"/>
    <property type="evidence" value="ECO:0007669"/>
    <property type="project" value="InterPro"/>
</dbReference>
<reference evidence="2 3" key="1">
    <citation type="journal article" date="2010" name="Nat. Biotechnol.">
        <title>Genome sequence of the model mushroom Schizophyllum commune.</title>
        <authorList>
            <person name="Ohm R.A."/>
            <person name="de Jong J.F."/>
            <person name="Lugones L.G."/>
            <person name="Aerts A."/>
            <person name="Kothe E."/>
            <person name="Stajich J.E."/>
            <person name="de Vries R.P."/>
            <person name="Record E."/>
            <person name="Levasseur A."/>
            <person name="Baker S.E."/>
            <person name="Bartholomew K.A."/>
            <person name="Coutinho P.M."/>
            <person name="Erdmann S."/>
            <person name="Fowler T.J."/>
            <person name="Gathman A.C."/>
            <person name="Lombard V."/>
            <person name="Henrissat B."/>
            <person name="Knabe N."/>
            <person name="Kuees U."/>
            <person name="Lilly W.W."/>
            <person name="Lindquist E."/>
            <person name="Lucas S."/>
            <person name="Magnuson J.K."/>
            <person name="Piumi F."/>
            <person name="Raudaskoski M."/>
            <person name="Salamov A."/>
            <person name="Schmutz J."/>
            <person name="Schwarze F.W.M.R."/>
            <person name="vanKuyk P.A."/>
            <person name="Horton J.S."/>
            <person name="Grigoriev I.V."/>
            <person name="Woesten H.A.B."/>
        </authorList>
    </citation>
    <scope>NUCLEOTIDE SEQUENCE [LARGE SCALE GENOMIC DNA]</scope>
    <source>
        <strain evidence="3">H4-8 / FGSC 9210</strain>
    </source>
</reference>
<dbReference type="OMA" id="FAGCTVC"/>
<feature type="transmembrane region" description="Helical" evidence="1">
    <location>
        <begin position="178"/>
        <end position="197"/>
    </location>
</feature>
<dbReference type="AlphaFoldDB" id="D8QG78"/>
<accession>D8QG78</accession>
<dbReference type="Pfam" id="PF06687">
    <property type="entry name" value="SUR7"/>
    <property type="match status" value="1"/>
</dbReference>
<name>D8QG78_SCHCM</name>
<evidence type="ECO:0000313" key="2">
    <source>
        <dbReference type="EMBL" id="EFI93244.1"/>
    </source>
</evidence>
<dbReference type="RefSeq" id="XP_003028147.1">
    <property type="nucleotide sequence ID" value="XM_003028101.1"/>
</dbReference>
<dbReference type="STRING" id="578458.D8QG78"/>
<dbReference type="GeneID" id="9596867"/>
<keyword evidence="1" id="KW-0812">Transmembrane</keyword>
<dbReference type="KEGG" id="scm:SCHCO_02639300"/>
<feature type="transmembrane region" description="Helical" evidence="1">
    <location>
        <begin position="105"/>
        <end position="123"/>
    </location>
</feature>
<protein>
    <recommendedName>
        <fullName evidence="4">Pali-domain-containing protein</fullName>
    </recommendedName>
</protein>
<feature type="transmembrane region" description="Helical" evidence="1">
    <location>
        <begin position="7"/>
        <end position="30"/>
    </location>
</feature>
<dbReference type="GO" id="GO:0035838">
    <property type="term" value="C:growing cell tip"/>
    <property type="evidence" value="ECO:0007669"/>
    <property type="project" value="TreeGrafter"/>
</dbReference>
<proteinExistence type="predicted"/>
<dbReference type="GO" id="GO:0032153">
    <property type="term" value="C:cell division site"/>
    <property type="evidence" value="ECO:0007669"/>
    <property type="project" value="TreeGrafter"/>
</dbReference>
<gene>
    <name evidence="2" type="ORF">SCHCODRAFT_237540</name>
</gene>
<dbReference type="Gene3D" id="1.20.140.150">
    <property type="match status" value="1"/>
</dbReference>
<dbReference type="InterPro" id="IPR009571">
    <property type="entry name" value="SUR7/Rim9-like_fungi"/>
</dbReference>
<dbReference type="VEuPathDB" id="FungiDB:SCHCODRAFT_02639300"/>
<dbReference type="PANTHER" id="PTHR28013">
    <property type="entry name" value="PROTEIN DCV1-RELATED"/>
    <property type="match status" value="1"/>
</dbReference>
<keyword evidence="1" id="KW-0472">Membrane</keyword>
<keyword evidence="1" id="KW-1133">Transmembrane helix</keyword>
<dbReference type="Proteomes" id="UP000007431">
    <property type="component" value="Unassembled WGS sequence"/>
</dbReference>